<keyword evidence="5 7" id="KW-1133">Transmembrane helix</keyword>
<dbReference type="Proteomes" id="UP000549971">
    <property type="component" value="Unassembled WGS sequence"/>
</dbReference>
<feature type="transmembrane region" description="Helical" evidence="7">
    <location>
        <begin position="98"/>
        <end position="119"/>
    </location>
</feature>
<dbReference type="Pfam" id="PF00528">
    <property type="entry name" value="BPD_transp_1"/>
    <property type="match status" value="1"/>
</dbReference>
<dbReference type="Gene3D" id="1.10.3720.10">
    <property type="entry name" value="MetI-like"/>
    <property type="match status" value="1"/>
</dbReference>
<keyword evidence="6 7" id="KW-0472">Membrane</keyword>
<dbReference type="EMBL" id="JACHMY010000001">
    <property type="protein sequence ID" value="MBB5834221.1"/>
    <property type="molecule type" value="Genomic_DNA"/>
</dbReference>
<organism evidence="9 10">
    <name type="scientific">Kribbella italica</name>
    <dbReference type="NCBI Taxonomy" id="1540520"/>
    <lineage>
        <taxon>Bacteria</taxon>
        <taxon>Bacillati</taxon>
        <taxon>Actinomycetota</taxon>
        <taxon>Actinomycetes</taxon>
        <taxon>Propionibacteriales</taxon>
        <taxon>Kribbellaceae</taxon>
        <taxon>Kribbella</taxon>
    </lineage>
</organism>
<keyword evidence="4 7" id="KW-0812">Transmembrane</keyword>
<keyword evidence="3" id="KW-1003">Cell membrane</keyword>
<gene>
    <name evidence="9" type="ORF">HDA39_000955</name>
</gene>
<dbReference type="AlphaFoldDB" id="A0A7W9J213"/>
<feature type="domain" description="ABC transmembrane type-1" evidence="8">
    <location>
        <begin position="94"/>
        <end position="284"/>
    </location>
</feature>
<evidence type="ECO:0000259" key="8">
    <source>
        <dbReference type="PROSITE" id="PS50928"/>
    </source>
</evidence>
<evidence type="ECO:0000256" key="1">
    <source>
        <dbReference type="ARBA" id="ARBA00004651"/>
    </source>
</evidence>
<evidence type="ECO:0000256" key="3">
    <source>
        <dbReference type="ARBA" id="ARBA00022475"/>
    </source>
</evidence>
<feature type="transmembrane region" description="Helical" evidence="7">
    <location>
        <begin position="205"/>
        <end position="230"/>
    </location>
</feature>
<dbReference type="SUPFAM" id="SSF161098">
    <property type="entry name" value="MetI-like"/>
    <property type="match status" value="1"/>
</dbReference>
<comment type="subcellular location">
    <subcellularLocation>
        <location evidence="1 7">Cell membrane</location>
        <topology evidence="1 7">Multi-pass membrane protein</topology>
    </subcellularLocation>
</comment>
<dbReference type="PANTHER" id="PTHR43744">
    <property type="entry name" value="ABC TRANSPORTER PERMEASE PROTEIN MG189-RELATED-RELATED"/>
    <property type="match status" value="1"/>
</dbReference>
<comment type="caution">
    <text evidence="9">The sequence shown here is derived from an EMBL/GenBank/DDBJ whole genome shotgun (WGS) entry which is preliminary data.</text>
</comment>
<evidence type="ECO:0000313" key="10">
    <source>
        <dbReference type="Proteomes" id="UP000549971"/>
    </source>
</evidence>
<feature type="transmembrane region" description="Helical" evidence="7">
    <location>
        <begin position="265"/>
        <end position="284"/>
    </location>
</feature>
<dbReference type="CDD" id="cd06261">
    <property type="entry name" value="TM_PBP2"/>
    <property type="match status" value="1"/>
</dbReference>
<accession>A0A7W9J213</accession>
<evidence type="ECO:0000256" key="2">
    <source>
        <dbReference type="ARBA" id="ARBA00022448"/>
    </source>
</evidence>
<dbReference type="RefSeq" id="WP_184794009.1">
    <property type="nucleotide sequence ID" value="NZ_JACHMY010000001.1"/>
</dbReference>
<name>A0A7W9J213_9ACTN</name>
<feature type="transmembrane region" description="Helical" evidence="7">
    <location>
        <begin position="126"/>
        <end position="142"/>
    </location>
</feature>
<sequence>MAALVDTGRATDTAATVRRADRPYWRRNLPLTLVLYVVLGLGSLAFVYPFLWMIATSLRSLAGVGNAGASIWPSEFLWGNYTRAITSFPFWRYALNSMLTTLIPIVGTVFSCALAGFAFARLRVRFSGVVFAVVLATMLLPGEVTMVPQFMLFNNLGMIDTLYPLILPAFFGSPFYIFLFRQFFSRMPAELADAAVVDGCGWFKMFLLVYLPLARPAVVAISILLFMGYWNNFLGPAIYINSDQWKTLPLALAGFQSVNGTDTPLLMATSVLITLPCLAIFFLAQKQITNGITFTGGR</sequence>
<comment type="similarity">
    <text evidence="7">Belongs to the binding-protein-dependent transport system permease family.</text>
</comment>
<dbReference type="GO" id="GO:0005886">
    <property type="term" value="C:plasma membrane"/>
    <property type="evidence" value="ECO:0007669"/>
    <property type="project" value="UniProtKB-SubCell"/>
</dbReference>
<keyword evidence="2 7" id="KW-0813">Transport</keyword>
<evidence type="ECO:0000256" key="5">
    <source>
        <dbReference type="ARBA" id="ARBA00022989"/>
    </source>
</evidence>
<dbReference type="PANTHER" id="PTHR43744:SF12">
    <property type="entry name" value="ABC TRANSPORTER PERMEASE PROTEIN MG189-RELATED"/>
    <property type="match status" value="1"/>
</dbReference>
<evidence type="ECO:0000256" key="7">
    <source>
        <dbReference type="RuleBase" id="RU363032"/>
    </source>
</evidence>
<dbReference type="GO" id="GO:0055085">
    <property type="term" value="P:transmembrane transport"/>
    <property type="evidence" value="ECO:0007669"/>
    <property type="project" value="InterPro"/>
</dbReference>
<protein>
    <submittedName>
        <fullName evidence="9">Multiple sugar transport system permease protein</fullName>
    </submittedName>
</protein>
<reference evidence="9 10" key="1">
    <citation type="submission" date="2020-08" db="EMBL/GenBank/DDBJ databases">
        <title>Sequencing the genomes of 1000 actinobacteria strains.</title>
        <authorList>
            <person name="Klenk H.-P."/>
        </authorList>
    </citation>
    <scope>NUCLEOTIDE SEQUENCE [LARGE SCALE GENOMIC DNA]</scope>
    <source>
        <strain evidence="9 10">DSM 28967</strain>
    </source>
</reference>
<feature type="transmembrane region" description="Helical" evidence="7">
    <location>
        <begin position="162"/>
        <end position="184"/>
    </location>
</feature>
<keyword evidence="9" id="KW-0762">Sugar transport</keyword>
<dbReference type="PROSITE" id="PS50928">
    <property type="entry name" value="ABC_TM1"/>
    <property type="match status" value="1"/>
</dbReference>
<keyword evidence="10" id="KW-1185">Reference proteome</keyword>
<proteinExistence type="inferred from homology"/>
<dbReference type="InterPro" id="IPR000515">
    <property type="entry name" value="MetI-like"/>
</dbReference>
<evidence type="ECO:0000256" key="6">
    <source>
        <dbReference type="ARBA" id="ARBA00023136"/>
    </source>
</evidence>
<evidence type="ECO:0000313" key="9">
    <source>
        <dbReference type="EMBL" id="MBB5834221.1"/>
    </source>
</evidence>
<evidence type="ECO:0000256" key="4">
    <source>
        <dbReference type="ARBA" id="ARBA00022692"/>
    </source>
</evidence>
<feature type="transmembrane region" description="Helical" evidence="7">
    <location>
        <begin position="28"/>
        <end position="51"/>
    </location>
</feature>
<dbReference type="InterPro" id="IPR035906">
    <property type="entry name" value="MetI-like_sf"/>
</dbReference>